<evidence type="ECO:0000256" key="1">
    <source>
        <dbReference type="SAM" id="Phobius"/>
    </source>
</evidence>
<feature type="transmembrane region" description="Helical" evidence="1">
    <location>
        <begin position="108"/>
        <end position="128"/>
    </location>
</feature>
<accession>A0A239K8G6</accession>
<gene>
    <name evidence="2" type="ORF">SAMN06264365_14313</name>
</gene>
<keyword evidence="1" id="KW-1133">Transmembrane helix</keyword>
<reference evidence="2 3" key="1">
    <citation type="submission" date="2017-06" db="EMBL/GenBank/DDBJ databases">
        <authorList>
            <person name="Kim H.J."/>
            <person name="Triplett B.A."/>
        </authorList>
    </citation>
    <scope>NUCLEOTIDE SEQUENCE [LARGE SCALE GENOMIC DNA]</scope>
    <source>
        <strain evidence="2 3">DSM 43151</strain>
    </source>
</reference>
<evidence type="ECO:0000313" key="2">
    <source>
        <dbReference type="EMBL" id="SNT13444.1"/>
    </source>
</evidence>
<evidence type="ECO:0000313" key="3">
    <source>
        <dbReference type="Proteomes" id="UP000198415"/>
    </source>
</evidence>
<dbReference type="AlphaFoldDB" id="A0A239K8G6"/>
<sequence>MAGLSIDLRYPAGAFVYGMTKPRVTVDGHEVPVHDWGQNYFDVVVGGPHRIEIYVPYALPRRAGRARLDVMVPEQGVALEYMAPSFTFARGSLGAPGQQVSVGHKTTVTVVAMIPALAIFGVALYGLYLRAEQWWG</sequence>
<keyword evidence="3" id="KW-1185">Reference proteome</keyword>
<name>A0A239K8G6_9ACTN</name>
<organism evidence="2 3">
    <name type="scientific">Actinoplanes regularis</name>
    <dbReference type="NCBI Taxonomy" id="52697"/>
    <lineage>
        <taxon>Bacteria</taxon>
        <taxon>Bacillati</taxon>
        <taxon>Actinomycetota</taxon>
        <taxon>Actinomycetes</taxon>
        <taxon>Micromonosporales</taxon>
        <taxon>Micromonosporaceae</taxon>
        <taxon>Actinoplanes</taxon>
    </lineage>
</organism>
<dbReference type="Proteomes" id="UP000198415">
    <property type="component" value="Unassembled WGS sequence"/>
</dbReference>
<protein>
    <submittedName>
        <fullName evidence="2">Uncharacterized protein</fullName>
    </submittedName>
</protein>
<dbReference type="RefSeq" id="WP_239138930.1">
    <property type="nucleotide sequence ID" value="NZ_BOMU01000136.1"/>
</dbReference>
<keyword evidence="1" id="KW-0472">Membrane</keyword>
<keyword evidence="1" id="KW-0812">Transmembrane</keyword>
<proteinExistence type="predicted"/>
<dbReference type="EMBL" id="FZNR01000043">
    <property type="protein sequence ID" value="SNT13444.1"/>
    <property type="molecule type" value="Genomic_DNA"/>
</dbReference>